<name>A0ABV2IFB1_9HYPH</name>
<keyword evidence="3" id="KW-1185">Reference proteome</keyword>
<keyword evidence="1" id="KW-0732">Signal</keyword>
<evidence type="ECO:0000256" key="1">
    <source>
        <dbReference type="SAM" id="SignalP"/>
    </source>
</evidence>
<dbReference type="RefSeq" id="WP_354435344.1">
    <property type="nucleotide sequence ID" value="NZ_JBEPLY010000014.1"/>
</dbReference>
<evidence type="ECO:0000313" key="2">
    <source>
        <dbReference type="EMBL" id="MET3601499.1"/>
    </source>
</evidence>
<protein>
    <submittedName>
        <fullName evidence="2">Uncharacterized protein</fullName>
    </submittedName>
</protein>
<feature type="chain" id="PRO_5046710953" evidence="1">
    <location>
        <begin position="26"/>
        <end position="413"/>
    </location>
</feature>
<dbReference type="Proteomes" id="UP001549164">
    <property type="component" value="Unassembled WGS sequence"/>
</dbReference>
<sequence>MRKAPFRHLLLAGSFLAATSAPAFALDAQDMLAKLNAASKAQGDVTFTYDDVEEGDNGDLTVTGVVYSIAPEADDALGGLKQAEPMTLDFEGVTENEDGSYSIDRVSAADMVFTGEDLEINVGSLVQSDIAVPATPDASAFAGWSYAGNTEVGDITVTTEGHQVLAIDNATGTQRFDEDNGTASFRGDVSGVTLDLSSIDDMEDDVRDALTALDLMETHSSATFSGVWDSQSGDLDILTYDIAVEDVGTLAINFTMTGLTLDTVETLRQLSAEMPDTDAMKASEGEEEAVNPYQAQLLEIGQKIGISEFAISFADDSITTRVLQYAAEQEGMIAEEMADKIEVDLGTSLNAMNVPGLADMVTTAVGTYFADPQTFKISIKPQMQMPVLAVIMAGAAAPQSIPQLLNLQVTANE</sequence>
<gene>
    <name evidence="2" type="ORF">ABID12_003459</name>
</gene>
<reference evidence="2 3" key="1">
    <citation type="submission" date="2024-06" db="EMBL/GenBank/DDBJ databases">
        <title>Genomic Encyclopedia of Type Strains, Phase IV (KMG-IV): sequencing the most valuable type-strain genomes for metagenomic binning, comparative biology and taxonomic classification.</title>
        <authorList>
            <person name="Goeker M."/>
        </authorList>
    </citation>
    <scope>NUCLEOTIDE SEQUENCE [LARGE SCALE GENOMIC DNA]</scope>
    <source>
        <strain evidence="2 3">DSM 28102</strain>
    </source>
</reference>
<comment type="caution">
    <text evidence="2">The sequence shown here is derived from an EMBL/GenBank/DDBJ whole genome shotgun (WGS) entry which is preliminary data.</text>
</comment>
<accession>A0ABV2IFB1</accession>
<feature type="signal peptide" evidence="1">
    <location>
        <begin position="1"/>
        <end position="25"/>
    </location>
</feature>
<organism evidence="2 3">
    <name type="scientific">Martelella mangrovi</name>
    <dbReference type="NCBI Taxonomy" id="1397477"/>
    <lineage>
        <taxon>Bacteria</taxon>
        <taxon>Pseudomonadati</taxon>
        <taxon>Pseudomonadota</taxon>
        <taxon>Alphaproteobacteria</taxon>
        <taxon>Hyphomicrobiales</taxon>
        <taxon>Aurantimonadaceae</taxon>
        <taxon>Martelella</taxon>
    </lineage>
</organism>
<evidence type="ECO:0000313" key="3">
    <source>
        <dbReference type="Proteomes" id="UP001549164"/>
    </source>
</evidence>
<dbReference type="EMBL" id="JBEPLY010000014">
    <property type="protein sequence ID" value="MET3601499.1"/>
    <property type="molecule type" value="Genomic_DNA"/>
</dbReference>
<proteinExistence type="predicted"/>